<gene>
    <name evidence="1" type="ORF">PPL_00007</name>
</gene>
<dbReference type="PANTHER" id="PTHR28052">
    <property type="entry name" value="UPF0545 PROTEIN C22ORF39"/>
    <property type="match status" value="1"/>
</dbReference>
<name>D3BVK6_HETP5</name>
<comment type="caution">
    <text evidence="1">The sequence shown here is derived from an EMBL/GenBank/DDBJ whole genome shotgun (WGS) entry which is preliminary data.</text>
</comment>
<organism evidence="1 2">
    <name type="scientific">Heterostelium pallidum (strain ATCC 26659 / Pp 5 / PN500)</name>
    <name type="common">Cellular slime mold</name>
    <name type="synonym">Polysphondylium pallidum</name>
    <dbReference type="NCBI Taxonomy" id="670386"/>
    <lineage>
        <taxon>Eukaryota</taxon>
        <taxon>Amoebozoa</taxon>
        <taxon>Evosea</taxon>
        <taxon>Eumycetozoa</taxon>
        <taxon>Dictyostelia</taxon>
        <taxon>Acytosteliales</taxon>
        <taxon>Acytosteliaceae</taxon>
        <taxon>Heterostelium</taxon>
    </lineage>
</organism>
<dbReference type="Proteomes" id="UP000001396">
    <property type="component" value="Unassembled WGS sequence"/>
</dbReference>
<dbReference type="PANTHER" id="PTHR28052:SF1">
    <property type="entry name" value="UPF0545 PROTEIN C22ORF39"/>
    <property type="match status" value="1"/>
</dbReference>
<keyword evidence="2" id="KW-1185">Reference proteome</keyword>
<evidence type="ECO:0000313" key="2">
    <source>
        <dbReference type="Proteomes" id="UP000001396"/>
    </source>
</evidence>
<dbReference type="AlphaFoldDB" id="D3BVK6"/>
<proteinExistence type="predicted"/>
<dbReference type="EMBL" id="ADBJ01000063">
    <property type="protein sequence ID" value="EFA74509.1"/>
    <property type="molecule type" value="Genomic_DNA"/>
</dbReference>
<dbReference type="OMA" id="WKERTEP"/>
<evidence type="ECO:0000313" key="1">
    <source>
        <dbReference type="EMBL" id="EFA74509.1"/>
    </source>
</evidence>
<reference evidence="1 2" key="1">
    <citation type="journal article" date="2011" name="Genome Res.">
        <title>Phylogeny-wide analysis of social amoeba genomes highlights ancient origins for complex intercellular communication.</title>
        <authorList>
            <person name="Heidel A.J."/>
            <person name="Lawal H.M."/>
            <person name="Felder M."/>
            <person name="Schilde C."/>
            <person name="Helps N.R."/>
            <person name="Tunggal B."/>
            <person name="Rivero F."/>
            <person name="John U."/>
            <person name="Schleicher M."/>
            <person name="Eichinger L."/>
            <person name="Platzer M."/>
            <person name="Noegel A.A."/>
            <person name="Schaap P."/>
            <person name="Gloeckner G."/>
        </authorList>
    </citation>
    <scope>NUCLEOTIDE SEQUENCE [LARGE SCALE GENOMIC DNA]</scope>
    <source>
        <strain evidence="2">ATCC 26659 / Pp 5 / PN500</strain>
    </source>
</reference>
<dbReference type="Pfam" id="PF11326">
    <property type="entry name" value="PANTS-like"/>
    <property type="match status" value="1"/>
</dbReference>
<dbReference type="InterPro" id="IPR021475">
    <property type="entry name" value="Pants/Emi1-like"/>
</dbReference>
<dbReference type="FunCoup" id="D3BVK6">
    <property type="interactions" value="169"/>
</dbReference>
<accession>D3BVK6</accession>
<sequence length="222" mass="25401">MNDLNNENKDILIDTINNNNNENNIDSKLLEVENNTVTTIDSKFKNSSTIEVYSSVDEVLFVPQNAFKKDNPATKKAGSIFEVSKDDVWKDEAVEFPSELPSSISCTPFLKAFLSCYSPSGMIRNLYRFGEFKCDVEAENFRDCTNLSITSSSKRQAELDKILTRRKQASEETIKNHVWKERTEPLENDYFGYNIDLVNFIAKSRDSKYIETLRTNNAKDSS</sequence>
<protein>
    <submittedName>
        <fullName evidence="1">Uncharacterized protein</fullName>
    </submittedName>
</protein>
<dbReference type="InParanoid" id="D3BVK6"/>
<dbReference type="RefSeq" id="XP_020426643.1">
    <property type="nucleotide sequence ID" value="XM_020571054.1"/>
</dbReference>
<dbReference type="GeneID" id="31355541"/>